<dbReference type="EMBL" id="CP015839">
    <property type="protein sequence ID" value="ANG62315.1"/>
    <property type="molecule type" value="Genomic_DNA"/>
</dbReference>
<accession>A0A1A9EWQ9</accession>
<reference evidence="1 2" key="2">
    <citation type="journal article" date="2018" name="Int. J. Syst. Evol. Microbiol.">
        <title>Marinobacterium aestuarii sp. nov., a benzene-degrading marine bacterium isolated from estuary sediment.</title>
        <authorList>
            <person name="Bae S.S."/>
            <person name="Jung J."/>
            <person name="Chung D."/>
            <person name="Baek K."/>
        </authorList>
    </citation>
    <scope>NUCLEOTIDE SEQUENCE [LARGE SCALE GENOMIC DNA]</scope>
    <source>
        <strain evidence="1 2">ST58-10</strain>
    </source>
</reference>
<dbReference type="KEGG" id="mars:A8C75_07285"/>
<protein>
    <submittedName>
        <fullName evidence="1">Uncharacterized protein</fullName>
    </submittedName>
</protein>
<gene>
    <name evidence="1" type="ORF">A8C75_07285</name>
</gene>
<dbReference type="AlphaFoldDB" id="A0A1A9EWQ9"/>
<dbReference type="OrthoDB" id="6118257at2"/>
<organism evidence="1 2">
    <name type="scientific">Marinobacterium aestuarii</name>
    <dbReference type="NCBI Taxonomy" id="1821621"/>
    <lineage>
        <taxon>Bacteria</taxon>
        <taxon>Pseudomonadati</taxon>
        <taxon>Pseudomonadota</taxon>
        <taxon>Gammaproteobacteria</taxon>
        <taxon>Oceanospirillales</taxon>
        <taxon>Oceanospirillaceae</taxon>
        <taxon>Marinobacterium</taxon>
    </lineage>
</organism>
<evidence type="ECO:0000313" key="1">
    <source>
        <dbReference type="EMBL" id="ANG62315.1"/>
    </source>
</evidence>
<dbReference type="STRING" id="1821621.A8C75_07285"/>
<dbReference type="Proteomes" id="UP000078070">
    <property type="component" value="Chromosome"/>
</dbReference>
<sequence>MFIKINKNSGIYMEHNGLEKQRLIPVTSNFLINLNHVTEVSFYSIKEAKKRYDLENHEFTVQPHTRVIHLQMSYLHATYKETIHGNKGNLVDRGYFKLYFMPEETGQYDAIRSQIDGLTLNL</sequence>
<dbReference type="RefSeq" id="WP_067380097.1">
    <property type="nucleotide sequence ID" value="NZ_CP015839.1"/>
</dbReference>
<evidence type="ECO:0000313" key="2">
    <source>
        <dbReference type="Proteomes" id="UP000078070"/>
    </source>
</evidence>
<keyword evidence="2" id="KW-1185">Reference proteome</keyword>
<reference evidence="2" key="1">
    <citation type="submission" date="2016-05" db="EMBL/GenBank/DDBJ databases">
        <authorList>
            <person name="Baek K."/>
            <person name="Yang S.-J."/>
        </authorList>
    </citation>
    <scope>NUCLEOTIDE SEQUENCE [LARGE SCALE GENOMIC DNA]</scope>
    <source>
        <strain evidence="2">ST58-10</strain>
    </source>
</reference>
<name>A0A1A9EWQ9_9GAMM</name>
<proteinExistence type="predicted"/>